<dbReference type="GO" id="GO:0032182">
    <property type="term" value="F:ubiquitin-like protein binding"/>
    <property type="evidence" value="ECO:0007669"/>
    <property type="project" value="TreeGrafter"/>
</dbReference>
<dbReference type="GO" id="GO:0031624">
    <property type="term" value="F:ubiquitin conjugating enzyme binding"/>
    <property type="evidence" value="ECO:0007669"/>
    <property type="project" value="TreeGrafter"/>
</dbReference>
<organism evidence="2 3">
    <name type="scientific">Lactuca saligna</name>
    <name type="common">Willowleaf lettuce</name>
    <dbReference type="NCBI Taxonomy" id="75948"/>
    <lineage>
        <taxon>Eukaryota</taxon>
        <taxon>Viridiplantae</taxon>
        <taxon>Streptophyta</taxon>
        <taxon>Embryophyta</taxon>
        <taxon>Tracheophyta</taxon>
        <taxon>Spermatophyta</taxon>
        <taxon>Magnoliopsida</taxon>
        <taxon>eudicotyledons</taxon>
        <taxon>Gunneridae</taxon>
        <taxon>Pentapetalae</taxon>
        <taxon>asterids</taxon>
        <taxon>campanulids</taxon>
        <taxon>Asterales</taxon>
        <taxon>Asteraceae</taxon>
        <taxon>Cichorioideae</taxon>
        <taxon>Cichorieae</taxon>
        <taxon>Lactucinae</taxon>
        <taxon>Lactuca</taxon>
    </lineage>
</organism>
<evidence type="ECO:0000313" key="3">
    <source>
        <dbReference type="Proteomes" id="UP001177003"/>
    </source>
</evidence>
<evidence type="ECO:0000313" key="2">
    <source>
        <dbReference type="EMBL" id="CAI9295320.1"/>
    </source>
</evidence>
<protein>
    <recommendedName>
        <fullName evidence="1">Defective in cullin neddylation protein</fullName>
    </recommendedName>
</protein>
<dbReference type="EMBL" id="OX465083">
    <property type="protein sequence ID" value="CAI9295320.1"/>
    <property type="molecule type" value="Genomic_DNA"/>
</dbReference>
<keyword evidence="3" id="KW-1185">Reference proteome</keyword>
<dbReference type="Gene3D" id="1.10.238.10">
    <property type="entry name" value="EF-hand"/>
    <property type="match status" value="1"/>
</dbReference>
<dbReference type="GO" id="GO:0000151">
    <property type="term" value="C:ubiquitin ligase complex"/>
    <property type="evidence" value="ECO:0007669"/>
    <property type="project" value="TreeGrafter"/>
</dbReference>
<comment type="function">
    <text evidence="1">Neddylation of cullins play an essential role in the regulation of SCF-type complexes activity.</text>
</comment>
<sequence length="125" mass="14237">MDLFRSASGKAASKELERIDQLYYSYANESSGMIDPEGIEYLCSDLKVEHTDVCILMLAWKMQDEKQGYFTLLLEIKFKEEHINAALPKDEQDNLRVPMLLIAILATVVGNQIQGRTHKWCIAKG</sequence>
<reference evidence="2" key="1">
    <citation type="submission" date="2023-04" db="EMBL/GenBank/DDBJ databases">
        <authorList>
            <person name="Vijverberg K."/>
            <person name="Xiong W."/>
            <person name="Schranz E."/>
        </authorList>
    </citation>
    <scope>NUCLEOTIDE SEQUENCE</scope>
</reference>
<dbReference type="PANTHER" id="PTHR12281:SF12">
    <property type="entry name" value="DEFECTIVE IN CULLIN NEDDYLATION PROTEIN"/>
    <property type="match status" value="1"/>
</dbReference>
<gene>
    <name evidence="2" type="ORF">LSALG_LOCUS34267</name>
</gene>
<evidence type="ECO:0000256" key="1">
    <source>
        <dbReference type="RuleBase" id="RU410713"/>
    </source>
</evidence>
<proteinExistence type="predicted"/>
<dbReference type="InterPro" id="IPR014764">
    <property type="entry name" value="DCN-prot"/>
</dbReference>
<dbReference type="Proteomes" id="UP001177003">
    <property type="component" value="Chromosome 7"/>
</dbReference>
<dbReference type="GO" id="GO:0045116">
    <property type="term" value="P:protein neddylation"/>
    <property type="evidence" value="ECO:0007669"/>
    <property type="project" value="TreeGrafter"/>
</dbReference>
<dbReference type="AlphaFoldDB" id="A0AA35ZMD0"/>
<name>A0AA35ZMD0_LACSI</name>
<accession>A0AA35ZMD0</accession>
<dbReference type="PANTHER" id="PTHR12281">
    <property type="entry name" value="RP42 RELATED"/>
    <property type="match status" value="1"/>
</dbReference>
<dbReference type="GO" id="GO:0097602">
    <property type="term" value="F:cullin family protein binding"/>
    <property type="evidence" value="ECO:0007669"/>
    <property type="project" value="TreeGrafter"/>
</dbReference>